<reference evidence="1 2" key="1">
    <citation type="journal article" date="2014" name="Agronomy (Basel)">
        <title>A Draft Genome Sequence for Ensete ventricosum, the Drought-Tolerant Tree Against Hunger.</title>
        <authorList>
            <person name="Harrison J."/>
            <person name="Moore K.A."/>
            <person name="Paszkiewicz K."/>
            <person name="Jones T."/>
            <person name="Grant M."/>
            <person name="Ambacheew D."/>
            <person name="Muzemil S."/>
            <person name="Studholme D.J."/>
        </authorList>
    </citation>
    <scope>NUCLEOTIDE SEQUENCE [LARGE SCALE GENOMIC DNA]</scope>
</reference>
<evidence type="ECO:0000313" key="1">
    <source>
        <dbReference type="EMBL" id="RRT79736.1"/>
    </source>
</evidence>
<dbReference type="EMBL" id="AMZH03001326">
    <property type="protein sequence ID" value="RRT79736.1"/>
    <property type="molecule type" value="Genomic_DNA"/>
</dbReference>
<dbReference type="AlphaFoldDB" id="A0A427AUD6"/>
<comment type="caution">
    <text evidence="1">The sequence shown here is derived from an EMBL/GenBank/DDBJ whole genome shotgun (WGS) entry which is preliminary data.</text>
</comment>
<name>A0A427AUD6_ENSVE</name>
<sequence length="101" mass="11157">MKDPWNNMISLLPLQEFMSLMFVQGKLCVSAPCSCIVYVDFLHTAWILHQVPPKLLCPPIRIELTVALAPTIPRVNPPLSLISTSALSVPSFYVTIGHSPT</sequence>
<evidence type="ECO:0000313" key="2">
    <source>
        <dbReference type="Proteomes" id="UP000287651"/>
    </source>
</evidence>
<gene>
    <name evidence="1" type="ORF">B296_00019356</name>
</gene>
<accession>A0A427AUD6</accession>
<proteinExistence type="predicted"/>
<dbReference type="Proteomes" id="UP000287651">
    <property type="component" value="Unassembled WGS sequence"/>
</dbReference>
<protein>
    <submittedName>
        <fullName evidence="1">Uncharacterized protein</fullName>
    </submittedName>
</protein>
<organism evidence="1 2">
    <name type="scientific">Ensete ventricosum</name>
    <name type="common">Abyssinian banana</name>
    <name type="synonym">Musa ensete</name>
    <dbReference type="NCBI Taxonomy" id="4639"/>
    <lineage>
        <taxon>Eukaryota</taxon>
        <taxon>Viridiplantae</taxon>
        <taxon>Streptophyta</taxon>
        <taxon>Embryophyta</taxon>
        <taxon>Tracheophyta</taxon>
        <taxon>Spermatophyta</taxon>
        <taxon>Magnoliopsida</taxon>
        <taxon>Liliopsida</taxon>
        <taxon>Zingiberales</taxon>
        <taxon>Musaceae</taxon>
        <taxon>Ensete</taxon>
    </lineage>
</organism>